<accession>A0ABZ2CZZ3</accession>
<evidence type="ECO:0000256" key="1">
    <source>
        <dbReference type="ARBA" id="ARBA00004240"/>
    </source>
</evidence>
<dbReference type="InterPro" id="IPR007235">
    <property type="entry name" value="Glyco_trans_28_C"/>
</dbReference>
<proteinExistence type="inferred from homology"/>
<evidence type="ECO:0000313" key="7">
    <source>
        <dbReference type="EMBL" id="WWA31570.1"/>
    </source>
</evidence>
<feature type="domain" description="Glycosyl transferase family 28 C-terminal" evidence="6">
    <location>
        <begin position="1"/>
        <end position="150"/>
    </location>
</feature>
<name>A0ABZ2CZZ3_9BACI</name>
<dbReference type="RefSeq" id="WP_338465428.1">
    <property type="nucleotide sequence ID" value="NZ_CP144921.1"/>
</dbReference>
<keyword evidence="8" id="KW-1185">Reference proteome</keyword>
<evidence type="ECO:0000313" key="8">
    <source>
        <dbReference type="Proteomes" id="UP001341136"/>
    </source>
</evidence>
<comment type="subcellular location">
    <subcellularLocation>
        <location evidence="1">Endoplasmic reticulum</location>
    </subcellularLocation>
</comment>
<evidence type="ECO:0000256" key="2">
    <source>
        <dbReference type="ARBA" id="ARBA00006962"/>
    </source>
</evidence>
<dbReference type="Pfam" id="PF04101">
    <property type="entry name" value="Glyco_tran_28_C"/>
    <property type="match status" value="1"/>
</dbReference>
<evidence type="ECO:0000256" key="3">
    <source>
        <dbReference type="ARBA" id="ARBA00022676"/>
    </source>
</evidence>
<gene>
    <name evidence="7" type="ORF">V5G21_07115</name>
</gene>
<organism evidence="7 8">
    <name type="scientific">Shouchella rhizosphaerae</name>
    <dbReference type="NCBI Taxonomy" id="866786"/>
    <lineage>
        <taxon>Bacteria</taxon>
        <taxon>Bacillati</taxon>
        <taxon>Bacillota</taxon>
        <taxon>Bacilli</taxon>
        <taxon>Bacillales</taxon>
        <taxon>Bacillaceae</taxon>
        <taxon>Shouchella</taxon>
    </lineage>
</organism>
<dbReference type="Gene3D" id="3.40.50.2000">
    <property type="entry name" value="Glycogen Phosphorylase B"/>
    <property type="match status" value="1"/>
</dbReference>
<comment type="similarity">
    <text evidence="2">Belongs to the glycosyltransferase 28 family.</text>
</comment>
<dbReference type="SUPFAM" id="SSF53756">
    <property type="entry name" value="UDP-Glycosyltransferase/glycogen phosphorylase"/>
    <property type="match status" value="1"/>
</dbReference>
<dbReference type="InterPro" id="IPR039042">
    <property type="entry name" value="Alg13-like"/>
</dbReference>
<dbReference type="EMBL" id="CP144921">
    <property type="protein sequence ID" value="WWA31570.1"/>
    <property type="molecule type" value="Genomic_DNA"/>
</dbReference>
<evidence type="ECO:0000256" key="4">
    <source>
        <dbReference type="ARBA" id="ARBA00022679"/>
    </source>
</evidence>
<evidence type="ECO:0000256" key="5">
    <source>
        <dbReference type="ARBA" id="ARBA00022824"/>
    </source>
</evidence>
<dbReference type="PANTHER" id="PTHR12867">
    <property type="entry name" value="GLYCOSYL TRANSFERASE-RELATED"/>
    <property type="match status" value="1"/>
</dbReference>
<keyword evidence="4" id="KW-0808">Transferase</keyword>
<keyword evidence="5" id="KW-0256">Endoplasmic reticulum</keyword>
<dbReference type="Proteomes" id="UP001341136">
    <property type="component" value="Chromosome"/>
</dbReference>
<protein>
    <submittedName>
        <fullName evidence="7">Glycosyltransferase</fullName>
    </submittedName>
</protein>
<evidence type="ECO:0000259" key="6">
    <source>
        <dbReference type="Pfam" id="PF04101"/>
    </source>
</evidence>
<sequence>MILVTLGTQKFKMNRVISAIDKLYEKKVFKKEEVIIQNGYSKESLYFNCYKMLGREKFDELIEKADIIICHGGTSSIISSLKKQKKVIAIPRDVKFNEHVDNHQFEIVSVFHDQGYIEMVTDVKELGKKLEEIKGKKFKVYEQKGDLARHIVKEIVLKGSH</sequence>
<keyword evidence="3" id="KW-0328">Glycosyltransferase</keyword>
<dbReference type="PANTHER" id="PTHR12867:SF6">
    <property type="entry name" value="N-ACETYLGLUCOSAMINYLDIPHOSPHODOLICHOL N-ACETYLGLUCOSAMINYLTRANSFERASE"/>
    <property type="match status" value="1"/>
</dbReference>
<reference evidence="7 8" key="1">
    <citation type="submission" date="2024-01" db="EMBL/GenBank/DDBJ databases">
        <title>Culturomics analysis of mouse respiratory tract.</title>
        <authorList>
            <person name="Phillips A.M."/>
            <person name="Collette N.M."/>
            <person name="Mageeney C.M."/>
            <person name="Sinha A."/>
            <person name="Hern K.E."/>
            <person name="Arkin A.P."/>
            <person name="Williams K.P."/>
            <person name="Branda S."/>
        </authorList>
    </citation>
    <scope>NUCLEOTIDE SEQUENCE [LARGE SCALE GENOMIC DNA]</scope>
    <source>
        <strain evidence="7 8">CP20</strain>
    </source>
</reference>